<dbReference type="Proteomes" id="UP001175000">
    <property type="component" value="Unassembled WGS sequence"/>
</dbReference>
<keyword evidence="2" id="KW-1185">Reference proteome</keyword>
<comment type="caution">
    <text evidence="1">The sequence shown here is derived from an EMBL/GenBank/DDBJ whole genome shotgun (WGS) entry which is preliminary data.</text>
</comment>
<evidence type="ECO:0000313" key="2">
    <source>
        <dbReference type="Proteomes" id="UP001175000"/>
    </source>
</evidence>
<gene>
    <name evidence="1" type="ORF">B0T14DRAFT_434055</name>
</gene>
<dbReference type="AlphaFoldDB" id="A0AA39WLG6"/>
<proteinExistence type="predicted"/>
<name>A0AA39WLG6_9PEZI</name>
<evidence type="ECO:0000313" key="1">
    <source>
        <dbReference type="EMBL" id="KAK0617582.1"/>
    </source>
</evidence>
<organism evidence="1 2">
    <name type="scientific">Immersiella caudata</name>
    <dbReference type="NCBI Taxonomy" id="314043"/>
    <lineage>
        <taxon>Eukaryota</taxon>
        <taxon>Fungi</taxon>
        <taxon>Dikarya</taxon>
        <taxon>Ascomycota</taxon>
        <taxon>Pezizomycotina</taxon>
        <taxon>Sordariomycetes</taxon>
        <taxon>Sordariomycetidae</taxon>
        <taxon>Sordariales</taxon>
        <taxon>Lasiosphaeriaceae</taxon>
        <taxon>Immersiella</taxon>
    </lineage>
</organism>
<feature type="non-terminal residue" evidence="1">
    <location>
        <position position="1"/>
    </location>
</feature>
<protein>
    <submittedName>
        <fullName evidence="1">Uncharacterized protein</fullName>
    </submittedName>
</protein>
<sequence length="181" mass="19378">KSTLRLRTLLTLGALLQTLLFALLPSHLALIPTLIIAFYAAVTTLAHILSPEEAPLLHDVIPGRATALISSWHTGGFTSSGNASAPLVVFHVVLGINHPLGWFSEGGREVMAAMEGLFAVMDMRREEFGLVGWSKWSGMEREVSGKVMVVGYSRGGGVSLVHESFEIAPGRWGFAAVDSVP</sequence>
<reference evidence="1" key="1">
    <citation type="submission" date="2023-06" db="EMBL/GenBank/DDBJ databases">
        <title>Genome-scale phylogeny and comparative genomics of the fungal order Sordariales.</title>
        <authorList>
            <consortium name="Lawrence Berkeley National Laboratory"/>
            <person name="Hensen N."/>
            <person name="Bonometti L."/>
            <person name="Westerberg I."/>
            <person name="Brannstrom I.O."/>
            <person name="Guillou S."/>
            <person name="Cros-Aarteil S."/>
            <person name="Calhoun S."/>
            <person name="Haridas S."/>
            <person name="Kuo A."/>
            <person name="Mondo S."/>
            <person name="Pangilinan J."/>
            <person name="Riley R."/>
            <person name="Labutti K."/>
            <person name="Andreopoulos B."/>
            <person name="Lipzen A."/>
            <person name="Chen C."/>
            <person name="Yanf M."/>
            <person name="Daum C."/>
            <person name="Ng V."/>
            <person name="Clum A."/>
            <person name="Steindorff A."/>
            <person name="Ohm R."/>
            <person name="Martin F."/>
            <person name="Silar P."/>
            <person name="Natvig D."/>
            <person name="Lalanne C."/>
            <person name="Gautier V."/>
            <person name="Ament-Velasquez S.L."/>
            <person name="Kruys A."/>
            <person name="Hutchinson M.I."/>
            <person name="Powell A.J."/>
            <person name="Barry K."/>
            <person name="Miller A.N."/>
            <person name="Grigoriev I.V."/>
            <person name="Debuchy R."/>
            <person name="Gladieux P."/>
            <person name="Thoren M.H."/>
            <person name="Johannesson H."/>
        </authorList>
    </citation>
    <scope>NUCLEOTIDE SEQUENCE</scope>
    <source>
        <strain evidence="1">CBS 606.72</strain>
    </source>
</reference>
<dbReference type="EMBL" id="JAULSU010000005">
    <property type="protein sequence ID" value="KAK0617582.1"/>
    <property type="molecule type" value="Genomic_DNA"/>
</dbReference>
<accession>A0AA39WLG6</accession>